<dbReference type="EMBL" id="MEZJ01000045">
    <property type="protein sequence ID" value="OGD53098.1"/>
    <property type="molecule type" value="Genomic_DNA"/>
</dbReference>
<evidence type="ECO:0000259" key="2">
    <source>
        <dbReference type="PROSITE" id="PS50937"/>
    </source>
</evidence>
<evidence type="ECO:0000313" key="4">
    <source>
        <dbReference type="Proteomes" id="UP000178758"/>
    </source>
</evidence>
<gene>
    <name evidence="3" type="ORF">A3J78_00410</name>
</gene>
<feature type="region of interest" description="Disordered" evidence="1">
    <location>
        <begin position="60"/>
        <end position="92"/>
    </location>
</feature>
<sequence length="92" mass="10916">MEEKQSSIWLSIGQTAKLLGISRDTLRRWEKKGIIKAFRFPTNRRYYTKDQLQQIMSGKTPEIKTENKVSLKRIIQPKPEQTEKQDQKPLQK</sequence>
<dbReference type="CDD" id="cd04762">
    <property type="entry name" value="HTH_MerR-trunc"/>
    <property type="match status" value="1"/>
</dbReference>
<dbReference type="Proteomes" id="UP000178758">
    <property type="component" value="Unassembled WGS sequence"/>
</dbReference>
<feature type="compositionally biased region" description="Basic and acidic residues" evidence="1">
    <location>
        <begin position="80"/>
        <end position="92"/>
    </location>
</feature>
<dbReference type="InterPro" id="IPR000551">
    <property type="entry name" value="MerR-type_HTH_dom"/>
</dbReference>
<accession>A0A1F5DD25</accession>
<reference evidence="3 4" key="1">
    <citation type="journal article" date="2016" name="Nat. Commun.">
        <title>Thousands of microbial genomes shed light on interconnected biogeochemical processes in an aquifer system.</title>
        <authorList>
            <person name="Anantharaman K."/>
            <person name="Brown C.T."/>
            <person name="Hug L.A."/>
            <person name="Sharon I."/>
            <person name="Castelle C.J."/>
            <person name="Probst A.J."/>
            <person name="Thomas B.C."/>
            <person name="Singh A."/>
            <person name="Wilkins M.J."/>
            <person name="Karaoz U."/>
            <person name="Brodie E.L."/>
            <person name="Williams K.H."/>
            <person name="Hubbard S.S."/>
            <person name="Banfield J.F."/>
        </authorList>
    </citation>
    <scope>NUCLEOTIDE SEQUENCE [LARGE SCALE GENOMIC DNA]</scope>
</reference>
<comment type="caution">
    <text evidence="3">The sequence shown here is derived from an EMBL/GenBank/DDBJ whole genome shotgun (WGS) entry which is preliminary data.</text>
</comment>
<dbReference type="PROSITE" id="PS50937">
    <property type="entry name" value="HTH_MERR_2"/>
    <property type="match status" value="1"/>
</dbReference>
<feature type="domain" description="HTH merR-type" evidence="2">
    <location>
        <begin position="9"/>
        <end position="53"/>
    </location>
</feature>
<dbReference type="Pfam" id="PF00376">
    <property type="entry name" value="MerR"/>
    <property type="match status" value="1"/>
</dbReference>
<dbReference type="GO" id="GO:0006355">
    <property type="term" value="P:regulation of DNA-templated transcription"/>
    <property type="evidence" value="ECO:0007669"/>
    <property type="project" value="InterPro"/>
</dbReference>
<evidence type="ECO:0000256" key="1">
    <source>
        <dbReference type="SAM" id="MobiDB-lite"/>
    </source>
</evidence>
<dbReference type="GO" id="GO:0003677">
    <property type="term" value="F:DNA binding"/>
    <property type="evidence" value="ECO:0007669"/>
    <property type="project" value="InterPro"/>
</dbReference>
<dbReference type="Gene3D" id="1.10.1660.10">
    <property type="match status" value="1"/>
</dbReference>
<evidence type="ECO:0000313" key="3">
    <source>
        <dbReference type="EMBL" id="OGD53098.1"/>
    </source>
</evidence>
<dbReference type="SMART" id="SM00422">
    <property type="entry name" value="HTH_MERR"/>
    <property type="match status" value="1"/>
</dbReference>
<dbReference type="InterPro" id="IPR009061">
    <property type="entry name" value="DNA-bd_dom_put_sf"/>
</dbReference>
<dbReference type="AlphaFoldDB" id="A0A1F5DD25"/>
<organism evidence="3 4">
    <name type="scientific">Candidatus Beckwithbacteria bacterium RBG_13_35_6</name>
    <dbReference type="NCBI Taxonomy" id="1797456"/>
    <lineage>
        <taxon>Bacteria</taxon>
        <taxon>Candidatus Beckwithiibacteriota</taxon>
    </lineage>
</organism>
<dbReference type="SUPFAM" id="SSF46955">
    <property type="entry name" value="Putative DNA-binding domain"/>
    <property type="match status" value="1"/>
</dbReference>
<proteinExistence type="predicted"/>
<protein>
    <recommendedName>
        <fullName evidence="2">HTH merR-type domain-containing protein</fullName>
    </recommendedName>
</protein>
<name>A0A1F5DD25_9BACT</name>